<reference evidence="2 3" key="1">
    <citation type="submission" date="2016-10" db="EMBL/GenBank/DDBJ databases">
        <title>Pseudoalteromonas amylolytica sp. nov., isolated from the surface seawater.</title>
        <authorList>
            <person name="Wu Y.-H."/>
            <person name="Cheng H."/>
            <person name="Jin X.-B."/>
            <person name="Wang C.-S."/>
            <person name="Xu X.-W."/>
        </authorList>
    </citation>
    <scope>NUCLEOTIDE SEQUENCE [LARGE SCALE GENOMIC DNA]</scope>
    <source>
        <strain evidence="2 3">JCM 12483</strain>
    </source>
</reference>
<evidence type="ECO:0000313" key="3">
    <source>
        <dbReference type="Proteomes" id="UP000180253"/>
    </source>
</evidence>
<keyword evidence="3" id="KW-1185">Reference proteome</keyword>
<accession>A0A1S1N6R6</accession>
<dbReference type="AlphaFoldDB" id="A0A1S1N6R6"/>
<comment type="caution">
    <text evidence="2">The sequence shown here is derived from an EMBL/GenBank/DDBJ whole genome shotgun (WGS) entry which is preliminary data.</text>
</comment>
<evidence type="ECO:0000256" key="1">
    <source>
        <dbReference type="SAM" id="MobiDB-lite"/>
    </source>
</evidence>
<evidence type="ECO:0000313" key="2">
    <source>
        <dbReference type="EMBL" id="OHU96925.1"/>
    </source>
</evidence>
<feature type="compositionally biased region" description="Polar residues" evidence="1">
    <location>
        <begin position="39"/>
        <end position="61"/>
    </location>
</feature>
<dbReference type="Proteomes" id="UP000180253">
    <property type="component" value="Unassembled WGS sequence"/>
</dbReference>
<feature type="region of interest" description="Disordered" evidence="1">
    <location>
        <begin position="38"/>
        <end position="61"/>
    </location>
</feature>
<proteinExistence type="predicted"/>
<name>A0A1S1N6R6_9GAMM</name>
<dbReference type="EMBL" id="MNAN01000025">
    <property type="protein sequence ID" value="OHU96925.1"/>
    <property type="molecule type" value="Genomic_DNA"/>
</dbReference>
<gene>
    <name evidence="2" type="ORF">BIW53_03460</name>
</gene>
<organism evidence="2 3">
    <name type="scientific">Pseudoalteromonas byunsanensis</name>
    <dbReference type="NCBI Taxonomy" id="327939"/>
    <lineage>
        <taxon>Bacteria</taxon>
        <taxon>Pseudomonadati</taxon>
        <taxon>Pseudomonadota</taxon>
        <taxon>Gammaproteobacteria</taxon>
        <taxon>Alteromonadales</taxon>
        <taxon>Pseudoalteromonadaceae</taxon>
        <taxon>Pseudoalteromonas</taxon>
    </lineage>
</organism>
<protein>
    <submittedName>
        <fullName evidence="2">Uncharacterized protein</fullName>
    </submittedName>
</protein>
<sequence length="61" mass="6999">MALWIEHLHLNNKKENKMFLKLKTKKLKKLVNNETLNTQQTKKIAGGTNTDTVNPTTSYAD</sequence>